<reference evidence="2" key="2">
    <citation type="journal article" date="2015" name="Data Brief">
        <title>Shoot transcriptome of the giant reed, Arundo donax.</title>
        <authorList>
            <person name="Barrero R.A."/>
            <person name="Guerrero F.D."/>
            <person name="Moolhuijzen P."/>
            <person name="Goolsby J.A."/>
            <person name="Tidwell J."/>
            <person name="Bellgard S.E."/>
            <person name="Bellgard M.I."/>
        </authorList>
    </citation>
    <scope>NUCLEOTIDE SEQUENCE</scope>
    <source>
        <tissue evidence="2">Shoot tissue taken approximately 20 cm above the soil surface</tissue>
    </source>
</reference>
<evidence type="ECO:0000256" key="1">
    <source>
        <dbReference type="SAM" id="Phobius"/>
    </source>
</evidence>
<feature type="transmembrane region" description="Helical" evidence="1">
    <location>
        <begin position="28"/>
        <end position="49"/>
    </location>
</feature>
<protein>
    <submittedName>
        <fullName evidence="2">Uncharacterized protein</fullName>
    </submittedName>
</protein>
<dbReference type="EMBL" id="GBRH01232797">
    <property type="protein sequence ID" value="JAD65098.1"/>
    <property type="molecule type" value="Transcribed_RNA"/>
</dbReference>
<dbReference type="AlphaFoldDB" id="A0A0A9BSG3"/>
<accession>A0A0A9BSG3</accession>
<keyword evidence="1" id="KW-0472">Membrane</keyword>
<keyword evidence="1" id="KW-1133">Transmembrane helix</keyword>
<name>A0A0A9BSG3_ARUDO</name>
<sequence>MLILLVLKGACRQSESQHDSFRQPGGRQVPIFVILQVCYLFLQFFKILLFKKSSQTTPAPSRYLLLPCRR</sequence>
<organism evidence="2">
    <name type="scientific">Arundo donax</name>
    <name type="common">Giant reed</name>
    <name type="synonym">Donax arundinaceus</name>
    <dbReference type="NCBI Taxonomy" id="35708"/>
    <lineage>
        <taxon>Eukaryota</taxon>
        <taxon>Viridiplantae</taxon>
        <taxon>Streptophyta</taxon>
        <taxon>Embryophyta</taxon>
        <taxon>Tracheophyta</taxon>
        <taxon>Spermatophyta</taxon>
        <taxon>Magnoliopsida</taxon>
        <taxon>Liliopsida</taxon>
        <taxon>Poales</taxon>
        <taxon>Poaceae</taxon>
        <taxon>PACMAD clade</taxon>
        <taxon>Arundinoideae</taxon>
        <taxon>Arundineae</taxon>
        <taxon>Arundo</taxon>
    </lineage>
</organism>
<reference evidence="2" key="1">
    <citation type="submission" date="2014-09" db="EMBL/GenBank/DDBJ databases">
        <authorList>
            <person name="Magalhaes I.L.F."/>
            <person name="Oliveira U."/>
            <person name="Santos F.R."/>
            <person name="Vidigal T.H.D.A."/>
            <person name="Brescovit A.D."/>
            <person name="Santos A.J."/>
        </authorList>
    </citation>
    <scope>NUCLEOTIDE SEQUENCE</scope>
    <source>
        <tissue evidence="2">Shoot tissue taken approximately 20 cm above the soil surface</tissue>
    </source>
</reference>
<proteinExistence type="predicted"/>
<evidence type="ECO:0000313" key="2">
    <source>
        <dbReference type="EMBL" id="JAD65098.1"/>
    </source>
</evidence>
<keyword evidence="1" id="KW-0812">Transmembrane</keyword>